<dbReference type="SUPFAM" id="SSF48498">
    <property type="entry name" value="Tetracyclin repressor-like, C-terminal domain"/>
    <property type="match status" value="1"/>
</dbReference>
<gene>
    <name evidence="6" type="ORF">V1633_03760</name>
</gene>
<keyword evidence="2 4" id="KW-0238">DNA-binding</keyword>
<feature type="DNA-binding region" description="H-T-H motif" evidence="4">
    <location>
        <begin position="33"/>
        <end position="52"/>
    </location>
</feature>
<dbReference type="InterPro" id="IPR036271">
    <property type="entry name" value="Tet_transcr_reg_TetR-rel_C_sf"/>
</dbReference>
<evidence type="ECO:0000256" key="4">
    <source>
        <dbReference type="PROSITE-ProRule" id="PRU00335"/>
    </source>
</evidence>
<organism evidence="6 7">
    <name type="scientific">Plantactinospora sonchi</name>
    <dbReference type="NCBI Taxonomy" id="1544735"/>
    <lineage>
        <taxon>Bacteria</taxon>
        <taxon>Bacillati</taxon>
        <taxon>Actinomycetota</taxon>
        <taxon>Actinomycetes</taxon>
        <taxon>Micromonosporales</taxon>
        <taxon>Micromonosporaceae</taxon>
        <taxon>Plantactinospora</taxon>
    </lineage>
</organism>
<comment type="caution">
    <text evidence="6">The sequence shown here is derived from an EMBL/GenBank/DDBJ whole genome shotgun (WGS) entry which is preliminary data.</text>
</comment>
<dbReference type="PROSITE" id="PS50977">
    <property type="entry name" value="HTH_TETR_2"/>
    <property type="match status" value="1"/>
</dbReference>
<evidence type="ECO:0000313" key="6">
    <source>
        <dbReference type="EMBL" id="MEE6257606.1"/>
    </source>
</evidence>
<evidence type="ECO:0000313" key="7">
    <source>
        <dbReference type="Proteomes" id="UP001332243"/>
    </source>
</evidence>
<sequence length="198" mass="20971">MGRASRADAAKHRAEVVAATSKLLRERGAAGMTVQELMAAAGLTHGGFYKHFGSKDELVGVAASTAFEEIMTLLVGLEEGSDDPSAARTTLLRQYLSIEHRDSAGVGCANAALAADAARSPADSPLRASYEAGLRDTLAQFTRYAETADRTPEEARRRAILDFSTMVGALTLARATSQTPLSDEILQVVRQAMTDAAE</sequence>
<keyword evidence="3" id="KW-0804">Transcription</keyword>
<dbReference type="Proteomes" id="UP001332243">
    <property type="component" value="Unassembled WGS sequence"/>
</dbReference>
<protein>
    <submittedName>
        <fullName evidence="6">Helix-turn-helix domain-containing protein</fullName>
    </submittedName>
</protein>
<name>A0ABU7RM70_9ACTN</name>
<dbReference type="Pfam" id="PF00440">
    <property type="entry name" value="TetR_N"/>
    <property type="match status" value="1"/>
</dbReference>
<dbReference type="PANTHER" id="PTHR47506">
    <property type="entry name" value="TRANSCRIPTIONAL REGULATORY PROTEIN"/>
    <property type="match status" value="1"/>
</dbReference>
<feature type="domain" description="HTH tetR-type" evidence="5">
    <location>
        <begin position="10"/>
        <end position="70"/>
    </location>
</feature>
<evidence type="ECO:0000259" key="5">
    <source>
        <dbReference type="PROSITE" id="PS50977"/>
    </source>
</evidence>
<dbReference type="PANTHER" id="PTHR47506:SF7">
    <property type="entry name" value="TRANSCRIPTIONAL REGULATORY PROTEIN"/>
    <property type="match status" value="1"/>
</dbReference>
<dbReference type="SUPFAM" id="SSF46689">
    <property type="entry name" value="Homeodomain-like"/>
    <property type="match status" value="1"/>
</dbReference>
<keyword evidence="1" id="KW-0805">Transcription regulation</keyword>
<dbReference type="InterPro" id="IPR009057">
    <property type="entry name" value="Homeodomain-like_sf"/>
</dbReference>
<dbReference type="Gene3D" id="1.10.10.60">
    <property type="entry name" value="Homeodomain-like"/>
    <property type="match status" value="1"/>
</dbReference>
<proteinExistence type="predicted"/>
<evidence type="ECO:0000256" key="2">
    <source>
        <dbReference type="ARBA" id="ARBA00023125"/>
    </source>
</evidence>
<dbReference type="EMBL" id="JAZGQK010000003">
    <property type="protein sequence ID" value="MEE6257606.1"/>
    <property type="molecule type" value="Genomic_DNA"/>
</dbReference>
<evidence type="ECO:0000256" key="1">
    <source>
        <dbReference type="ARBA" id="ARBA00023015"/>
    </source>
</evidence>
<accession>A0ABU7RM70</accession>
<evidence type="ECO:0000256" key="3">
    <source>
        <dbReference type="ARBA" id="ARBA00023163"/>
    </source>
</evidence>
<keyword evidence="7" id="KW-1185">Reference proteome</keyword>
<dbReference type="Gene3D" id="1.10.357.10">
    <property type="entry name" value="Tetracycline Repressor, domain 2"/>
    <property type="match status" value="1"/>
</dbReference>
<dbReference type="PRINTS" id="PR00455">
    <property type="entry name" value="HTHTETR"/>
</dbReference>
<dbReference type="InterPro" id="IPR001647">
    <property type="entry name" value="HTH_TetR"/>
</dbReference>
<dbReference type="RefSeq" id="WP_331212728.1">
    <property type="nucleotide sequence ID" value="NZ_JAZGQK010000003.1"/>
</dbReference>
<reference evidence="6 7" key="1">
    <citation type="submission" date="2024-01" db="EMBL/GenBank/DDBJ databases">
        <title>Genome insights into Plantactinospora sonchi sp. nov.</title>
        <authorList>
            <person name="Wang L."/>
        </authorList>
    </citation>
    <scope>NUCLEOTIDE SEQUENCE [LARGE SCALE GENOMIC DNA]</scope>
    <source>
        <strain evidence="6 7">NEAU-QY2</strain>
    </source>
</reference>